<protein>
    <recommendedName>
        <fullName evidence="4">RING-type E3 ubiquitin transferase</fullName>
        <ecNumber evidence="4">2.3.2.27</ecNumber>
    </recommendedName>
</protein>
<evidence type="ECO:0000256" key="1">
    <source>
        <dbReference type="ARBA" id="ARBA00000900"/>
    </source>
</evidence>
<evidence type="ECO:0000256" key="3">
    <source>
        <dbReference type="ARBA" id="ARBA00004906"/>
    </source>
</evidence>
<dbReference type="SUPFAM" id="SSF57850">
    <property type="entry name" value="RING/U-box"/>
    <property type="match status" value="1"/>
</dbReference>
<dbReference type="GO" id="GO:0061630">
    <property type="term" value="F:ubiquitin protein ligase activity"/>
    <property type="evidence" value="ECO:0007669"/>
    <property type="project" value="UniProtKB-EC"/>
</dbReference>
<keyword evidence="11 15" id="KW-1133">Transmembrane helix</keyword>
<evidence type="ECO:0000259" key="16">
    <source>
        <dbReference type="PROSITE" id="PS50089"/>
    </source>
</evidence>
<comment type="pathway">
    <text evidence="3">Protein modification; protein ubiquitination.</text>
</comment>
<keyword evidence="8 14" id="KW-0863">Zinc-finger</keyword>
<dbReference type="Pfam" id="PF13639">
    <property type="entry name" value="zf-RING_2"/>
    <property type="match status" value="1"/>
</dbReference>
<proteinExistence type="inferred from homology"/>
<dbReference type="EC" id="2.3.2.27" evidence="4"/>
<feature type="transmembrane region" description="Helical" evidence="15">
    <location>
        <begin position="41"/>
        <end position="68"/>
    </location>
</feature>
<dbReference type="GO" id="GO:0016567">
    <property type="term" value="P:protein ubiquitination"/>
    <property type="evidence" value="ECO:0007669"/>
    <property type="project" value="InterPro"/>
</dbReference>
<dbReference type="EMBL" id="JBAMMX010000005">
    <property type="protein sequence ID" value="KAK6940692.1"/>
    <property type="molecule type" value="Genomic_DNA"/>
</dbReference>
<dbReference type="GO" id="GO:0016020">
    <property type="term" value="C:membrane"/>
    <property type="evidence" value="ECO:0007669"/>
    <property type="project" value="UniProtKB-SubCell"/>
</dbReference>
<comment type="subcellular location">
    <subcellularLocation>
        <location evidence="2">Membrane</location>
        <topology evidence="2">Single-pass membrane protein</topology>
    </subcellularLocation>
</comment>
<evidence type="ECO:0000256" key="4">
    <source>
        <dbReference type="ARBA" id="ARBA00012483"/>
    </source>
</evidence>
<dbReference type="InterPro" id="IPR001841">
    <property type="entry name" value="Znf_RING"/>
</dbReference>
<dbReference type="PROSITE" id="PS50089">
    <property type="entry name" value="ZF_RING_2"/>
    <property type="match status" value="1"/>
</dbReference>
<dbReference type="InterPro" id="IPR044600">
    <property type="entry name" value="ATL1/ATL16-like"/>
</dbReference>
<reference evidence="17 18" key="1">
    <citation type="submission" date="2023-12" db="EMBL/GenBank/DDBJ databases">
        <title>A high-quality genome assembly for Dillenia turbinata (Dilleniales).</title>
        <authorList>
            <person name="Chanderbali A."/>
        </authorList>
    </citation>
    <scope>NUCLEOTIDE SEQUENCE [LARGE SCALE GENOMIC DNA]</scope>
    <source>
        <strain evidence="17">LSX21</strain>
        <tissue evidence="17">Leaf</tissue>
    </source>
</reference>
<accession>A0AAN8W7K4</accession>
<keyword evidence="10" id="KW-0862">Zinc</keyword>
<dbReference type="CDD" id="cd16461">
    <property type="entry name" value="RING-H2_EL5-like"/>
    <property type="match status" value="1"/>
</dbReference>
<evidence type="ECO:0000256" key="14">
    <source>
        <dbReference type="PROSITE-ProRule" id="PRU00175"/>
    </source>
</evidence>
<keyword evidence="7" id="KW-0479">Metal-binding</keyword>
<evidence type="ECO:0000313" key="18">
    <source>
        <dbReference type="Proteomes" id="UP001370490"/>
    </source>
</evidence>
<evidence type="ECO:0000256" key="2">
    <source>
        <dbReference type="ARBA" id="ARBA00004167"/>
    </source>
</evidence>
<name>A0AAN8W7K4_9MAGN</name>
<evidence type="ECO:0000256" key="12">
    <source>
        <dbReference type="ARBA" id="ARBA00023136"/>
    </source>
</evidence>
<comment type="similarity">
    <text evidence="13">Belongs to the RING-type zinc finger family. ATL subfamily.</text>
</comment>
<evidence type="ECO:0000256" key="8">
    <source>
        <dbReference type="ARBA" id="ARBA00022771"/>
    </source>
</evidence>
<dbReference type="FunFam" id="3.30.40.10:FF:000187">
    <property type="entry name" value="E3 ubiquitin-protein ligase ATL6"/>
    <property type="match status" value="1"/>
</dbReference>
<dbReference type="GO" id="GO:0008270">
    <property type="term" value="F:zinc ion binding"/>
    <property type="evidence" value="ECO:0007669"/>
    <property type="project" value="UniProtKB-KW"/>
</dbReference>
<dbReference type="PANTHER" id="PTHR46913:SF1">
    <property type="entry name" value="RING-H2 FINGER PROTEIN ATL16"/>
    <property type="match status" value="1"/>
</dbReference>
<evidence type="ECO:0000256" key="6">
    <source>
        <dbReference type="ARBA" id="ARBA00022692"/>
    </source>
</evidence>
<comment type="caution">
    <text evidence="17">The sequence shown here is derived from an EMBL/GenBank/DDBJ whole genome shotgun (WGS) entry which is preliminary data.</text>
</comment>
<evidence type="ECO:0000256" key="5">
    <source>
        <dbReference type="ARBA" id="ARBA00022679"/>
    </source>
</evidence>
<evidence type="ECO:0000256" key="10">
    <source>
        <dbReference type="ARBA" id="ARBA00022833"/>
    </source>
</evidence>
<dbReference type="SMART" id="SM00184">
    <property type="entry name" value="RING"/>
    <property type="match status" value="1"/>
</dbReference>
<organism evidence="17 18">
    <name type="scientific">Dillenia turbinata</name>
    <dbReference type="NCBI Taxonomy" id="194707"/>
    <lineage>
        <taxon>Eukaryota</taxon>
        <taxon>Viridiplantae</taxon>
        <taxon>Streptophyta</taxon>
        <taxon>Embryophyta</taxon>
        <taxon>Tracheophyta</taxon>
        <taxon>Spermatophyta</taxon>
        <taxon>Magnoliopsida</taxon>
        <taxon>eudicotyledons</taxon>
        <taxon>Gunneridae</taxon>
        <taxon>Pentapetalae</taxon>
        <taxon>Dilleniales</taxon>
        <taxon>Dilleniaceae</taxon>
        <taxon>Dillenia</taxon>
    </lineage>
</organism>
<gene>
    <name evidence="17" type="ORF">RJ641_030223</name>
</gene>
<keyword evidence="18" id="KW-1185">Reference proteome</keyword>
<evidence type="ECO:0000313" key="17">
    <source>
        <dbReference type="EMBL" id="KAK6940692.1"/>
    </source>
</evidence>
<evidence type="ECO:0000256" key="9">
    <source>
        <dbReference type="ARBA" id="ARBA00022786"/>
    </source>
</evidence>
<dbReference type="Gene3D" id="3.30.40.10">
    <property type="entry name" value="Zinc/RING finger domain, C3HC4 (zinc finger)"/>
    <property type="match status" value="1"/>
</dbReference>
<keyword evidence="6 15" id="KW-0812">Transmembrane</keyword>
<dbReference type="InterPro" id="IPR013083">
    <property type="entry name" value="Znf_RING/FYVE/PHD"/>
</dbReference>
<dbReference type="Proteomes" id="UP001370490">
    <property type="component" value="Unassembled WGS sequence"/>
</dbReference>
<sequence length="339" mass="39179">MDLARKGLHDYKSSQASSNIKNHEYSMYRSTSHPLGAGFPIQAIVVLCIMATAFLLVSFYILVIKCFLDTHRLDPIRRFSFSRARRSEEPLMAYSPSLNSQGLDEMLIREIPTFRFRKRECEERNLFECVVCLNEFQENETLRVLPKCGHAFHLDCIDIWFQSNANCPLCRSSISGKPQKYPLGVIVAPSSSPQDSQPFIGSYMNSDEDFVVIELSREEGNVVTLPHRPQERHDNLEQKIENNKKMRKFHRVSIMGDECIDVREKDDFSIQPIRRSFSLDSAADRQLHLSFQEIIQQNRHQKEVSGREECSSRSVRRSIFSFSYGRGSRNAVLPIEFEV</sequence>
<feature type="domain" description="RING-type" evidence="16">
    <location>
        <begin position="129"/>
        <end position="171"/>
    </location>
</feature>
<dbReference type="PANTHER" id="PTHR46913">
    <property type="entry name" value="RING-H2 FINGER PROTEIN ATL16"/>
    <property type="match status" value="1"/>
</dbReference>
<evidence type="ECO:0000256" key="7">
    <source>
        <dbReference type="ARBA" id="ARBA00022723"/>
    </source>
</evidence>
<evidence type="ECO:0000256" key="13">
    <source>
        <dbReference type="ARBA" id="ARBA00024209"/>
    </source>
</evidence>
<keyword evidence="9" id="KW-0833">Ubl conjugation pathway</keyword>
<evidence type="ECO:0000256" key="15">
    <source>
        <dbReference type="SAM" id="Phobius"/>
    </source>
</evidence>
<keyword evidence="12 15" id="KW-0472">Membrane</keyword>
<dbReference type="AlphaFoldDB" id="A0AAN8W7K4"/>
<keyword evidence="5" id="KW-0808">Transferase</keyword>
<comment type="catalytic activity">
    <reaction evidence="1">
        <text>S-ubiquitinyl-[E2 ubiquitin-conjugating enzyme]-L-cysteine + [acceptor protein]-L-lysine = [E2 ubiquitin-conjugating enzyme]-L-cysteine + N(6)-ubiquitinyl-[acceptor protein]-L-lysine.</text>
        <dbReference type="EC" id="2.3.2.27"/>
    </reaction>
</comment>
<evidence type="ECO:0000256" key="11">
    <source>
        <dbReference type="ARBA" id="ARBA00022989"/>
    </source>
</evidence>